<organism evidence="1 2">
    <name type="scientific">Trichonephila clavata</name>
    <name type="common">Joro spider</name>
    <name type="synonym">Nephila clavata</name>
    <dbReference type="NCBI Taxonomy" id="2740835"/>
    <lineage>
        <taxon>Eukaryota</taxon>
        <taxon>Metazoa</taxon>
        <taxon>Ecdysozoa</taxon>
        <taxon>Arthropoda</taxon>
        <taxon>Chelicerata</taxon>
        <taxon>Arachnida</taxon>
        <taxon>Araneae</taxon>
        <taxon>Araneomorphae</taxon>
        <taxon>Entelegynae</taxon>
        <taxon>Araneoidea</taxon>
        <taxon>Nephilidae</taxon>
        <taxon>Trichonephila</taxon>
    </lineage>
</organism>
<dbReference type="PROSITE" id="PS51257">
    <property type="entry name" value="PROKAR_LIPOPROTEIN"/>
    <property type="match status" value="1"/>
</dbReference>
<reference evidence="1" key="1">
    <citation type="submission" date="2020-07" db="EMBL/GenBank/DDBJ databases">
        <title>Multicomponent nature underlies the extraordinary mechanical properties of spider dragline silk.</title>
        <authorList>
            <person name="Kono N."/>
            <person name="Nakamura H."/>
            <person name="Mori M."/>
            <person name="Yoshida Y."/>
            <person name="Ohtoshi R."/>
            <person name="Malay A.D."/>
            <person name="Moran D.A.P."/>
            <person name="Tomita M."/>
            <person name="Numata K."/>
            <person name="Arakawa K."/>
        </authorList>
    </citation>
    <scope>NUCLEOTIDE SEQUENCE</scope>
</reference>
<name>A0A8X6LJM6_TRICU</name>
<dbReference type="AlphaFoldDB" id="A0A8X6LJM6"/>
<keyword evidence="2" id="KW-1185">Reference proteome</keyword>
<dbReference type="EMBL" id="BMAO01036455">
    <property type="protein sequence ID" value="GFR10822.1"/>
    <property type="molecule type" value="Genomic_DNA"/>
</dbReference>
<evidence type="ECO:0000313" key="2">
    <source>
        <dbReference type="Proteomes" id="UP000887116"/>
    </source>
</evidence>
<proteinExistence type="predicted"/>
<protein>
    <submittedName>
        <fullName evidence="1">Uncharacterized protein</fullName>
    </submittedName>
</protein>
<accession>A0A8X6LJM6</accession>
<evidence type="ECO:0000313" key="1">
    <source>
        <dbReference type="EMBL" id="GFR10822.1"/>
    </source>
</evidence>
<gene>
    <name evidence="1" type="ORF">TNCT_176921</name>
</gene>
<dbReference type="Proteomes" id="UP000887116">
    <property type="component" value="Unassembled WGS sequence"/>
</dbReference>
<comment type="caution">
    <text evidence="1">The sequence shown here is derived from an EMBL/GenBank/DDBJ whole genome shotgun (WGS) entry which is preliminary data.</text>
</comment>
<sequence length="84" mass="9680">MCGKKKLRGLSICYPHSLQSCLCWWSSSIQSKTPYRKNCAPVREYYEYVWMCAVVGYGGRNDLQDVNLYSLNCLSLHSLVLGYM</sequence>